<dbReference type="InterPro" id="IPR007817">
    <property type="entry name" value="Isocyanide_synthase_DIT1"/>
</dbReference>
<protein>
    <submittedName>
        <fullName evidence="1">Uncharacterized protein</fullName>
    </submittedName>
</protein>
<dbReference type="PANTHER" id="PTHR37285:SF5">
    <property type="entry name" value="SPORE WALL MATURATION PROTEIN DIT1"/>
    <property type="match status" value="1"/>
</dbReference>
<dbReference type="Pfam" id="PF05141">
    <property type="entry name" value="DIT1_PvcA"/>
    <property type="match status" value="1"/>
</dbReference>
<proteinExistence type="predicted"/>
<accession>A0AAV5ACB8</accession>
<organism evidence="1 2">
    <name type="scientific">Clathrus columnatus</name>
    <dbReference type="NCBI Taxonomy" id="1419009"/>
    <lineage>
        <taxon>Eukaryota</taxon>
        <taxon>Fungi</taxon>
        <taxon>Dikarya</taxon>
        <taxon>Basidiomycota</taxon>
        <taxon>Agaricomycotina</taxon>
        <taxon>Agaricomycetes</taxon>
        <taxon>Phallomycetidae</taxon>
        <taxon>Phallales</taxon>
        <taxon>Clathraceae</taxon>
        <taxon>Clathrus</taxon>
    </lineage>
</organism>
<gene>
    <name evidence="1" type="ORF">Clacol_004585</name>
</gene>
<evidence type="ECO:0000313" key="1">
    <source>
        <dbReference type="EMBL" id="GJJ10359.1"/>
    </source>
</evidence>
<dbReference type="PANTHER" id="PTHR37285">
    <property type="entry name" value="SPORE WALL MATURATION PROTEIN DIT1"/>
    <property type="match status" value="1"/>
</dbReference>
<sequence length="308" mass="35132">MTSQKIFSKLSQHISVGRLPTINSKRYIGKVEPIEIVMISFPLKSPSPSKVLGSLPDLAEEIVLSRLEDLAKAIEKHYSPGAIIKIPGSAEILEQSYKLAFDYQRELRRMCLELEYSHVQFIESLEIIGGKEGPLTETEYLDSVTEVLNYINSSQKLPTLESIDKQIATDSYFLSKYRGILRFLETDLSGTSMMTKGPSGNLPSKRKQDQMRRCIAKKMIIESIKFSEIVTQKYPDVIRFRVHPNDNAGPKYTFNMFETLSLRAPWHNTVRKDLQGQFTVGPLHSFASQPHEVVYSYGRPYYIRAVWG</sequence>
<evidence type="ECO:0000313" key="2">
    <source>
        <dbReference type="Proteomes" id="UP001050691"/>
    </source>
</evidence>
<dbReference type="AlphaFoldDB" id="A0AAV5ACB8"/>
<dbReference type="EMBL" id="BPWL01000005">
    <property type="protein sequence ID" value="GJJ10359.1"/>
    <property type="molecule type" value="Genomic_DNA"/>
</dbReference>
<reference evidence="1" key="1">
    <citation type="submission" date="2021-10" db="EMBL/GenBank/DDBJ databases">
        <title>De novo Genome Assembly of Clathrus columnatus (Basidiomycota, Fungi) Using Illumina and Nanopore Sequence Data.</title>
        <authorList>
            <person name="Ogiso-Tanaka E."/>
            <person name="Itagaki H."/>
            <person name="Hosoya T."/>
            <person name="Hosaka K."/>
        </authorList>
    </citation>
    <scope>NUCLEOTIDE SEQUENCE</scope>
    <source>
        <strain evidence="1">MO-923</strain>
    </source>
</reference>
<keyword evidence="2" id="KW-1185">Reference proteome</keyword>
<dbReference type="Proteomes" id="UP001050691">
    <property type="component" value="Unassembled WGS sequence"/>
</dbReference>
<name>A0AAV5ACB8_9AGAM</name>
<comment type="caution">
    <text evidence="1">The sequence shown here is derived from an EMBL/GenBank/DDBJ whole genome shotgun (WGS) entry which is preliminary data.</text>
</comment>